<reference evidence="1" key="1">
    <citation type="submission" date="2021-01" db="EMBL/GenBank/DDBJ databases">
        <authorList>
            <consortium name="Genoscope - CEA"/>
            <person name="William W."/>
        </authorList>
    </citation>
    <scope>NUCLEOTIDE SEQUENCE</scope>
</reference>
<proteinExistence type="predicted"/>
<keyword evidence="2" id="KW-1185">Reference proteome</keyword>
<sequence>MKILNFQIEDQLQQFHFDLFNDTMNNQQDIEYTHYYEDLRIFRQQNLGILRKYFNYFFQYIKHNFQDMFEYIDYCKVHIQFNKICI</sequence>
<evidence type="ECO:0000313" key="1">
    <source>
        <dbReference type="EMBL" id="CAD8207414.1"/>
    </source>
</evidence>
<dbReference type="AlphaFoldDB" id="A0A8S1Y6V8"/>
<protein>
    <submittedName>
        <fullName evidence="1">Uncharacterized protein</fullName>
    </submittedName>
</protein>
<gene>
    <name evidence="1" type="ORF">POCTA_138.1.T1410015</name>
</gene>
<evidence type="ECO:0000313" key="2">
    <source>
        <dbReference type="Proteomes" id="UP000683925"/>
    </source>
</evidence>
<organism evidence="1 2">
    <name type="scientific">Paramecium octaurelia</name>
    <dbReference type="NCBI Taxonomy" id="43137"/>
    <lineage>
        <taxon>Eukaryota</taxon>
        <taxon>Sar</taxon>
        <taxon>Alveolata</taxon>
        <taxon>Ciliophora</taxon>
        <taxon>Intramacronucleata</taxon>
        <taxon>Oligohymenophorea</taxon>
        <taxon>Peniculida</taxon>
        <taxon>Parameciidae</taxon>
        <taxon>Paramecium</taxon>
    </lineage>
</organism>
<accession>A0A8S1Y6V8</accession>
<dbReference type="EMBL" id="CAJJDP010000142">
    <property type="protein sequence ID" value="CAD8207414.1"/>
    <property type="molecule type" value="Genomic_DNA"/>
</dbReference>
<name>A0A8S1Y6V8_PAROT</name>
<comment type="caution">
    <text evidence="1">The sequence shown here is derived from an EMBL/GenBank/DDBJ whole genome shotgun (WGS) entry which is preliminary data.</text>
</comment>
<dbReference type="Proteomes" id="UP000683925">
    <property type="component" value="Unassembled WGS sequence"/>
</dbReference>